<accession>S0P0S0</accession>
<evidence type="ECO:0000313" key="6">
    <source>
        <dbReference type="EMBL" id="EOT87382.1"/>
    </source>
</evidence>
<evidence type="ECO:0000256" key="4">
    <source>
        <dbReference type="PIRSR" id="PIRSR605754-1"/>
    </source>
</evidence>
<dbReference type="NCBIfam" id="TIGR01076">
    <property type="entry name" value="sortase_fam"/>
    <property type="match status" value="1"/>
</dbReference>
<feature type="active site" description="Acyl-thioester intermediate" evidence="4">
    <location>
        <position position="192"/>
    </location>
</feature>
<name>S0P0S0_9ENTE</name>
<evidence type="ECO:0000256" key="1">
    <source>
        <dbReference type="ARBA" id="ARBA00022670"/>
    </source>
</evidence>
<dbReference type="Proteomes" id="UP000015961">
    <property type="component" value="Unassembled WGS sequence"/>
</dbReference>
<evidence type="ECO:0000256" key="5">
    <source>
        <dbReference type="SAM" id="Phobius"/>
    </source>
</evidence>
<dbReference type="AlphaFoldDB" id="S0P0S0"/>
<dbReference type="eggNOG" id="COG3764">
    <property type="taxonomic scope" value="Bacteria"/>
</dbReference>
<dbReference type="GO" id="GO:0006508">
    <property type="term" value="P:proteolysis"/>
    <property type="evidence" value="ECO:0007669"/>
    <property type="project" value="UniProtKB-KW"/>
</dbReference>
<dbReference type="SUPFAM" id="SSF63817">
    <property type="entry name" value="Sortase"/>
    <property type="match status" value="1"/>
</dbReference>
<keyword evidence="2" id="KW-0378">Hydrolase</keyword>
<dbReference type="Gene3D" id="2.40.260.10">
    <property type="entry name" value="Sortase"/>
    <property type="match status" value="1"/>
</dbReference>
<dbReference type="OrthoDB" id="2243719at2"/>
<organism evidence="6 7">
    <name type="scientific">Enterococcus sulfureus ATCC 49903</name>
    <dbReference type="NCBI Taxonomy" id="1140003"/>
    <lineage>
        <taxon>Bacteria</taxon>
        <taxon>Bacillati</taxon>
        <taxon>Bacillota</taxon>
        <taxon>Bacilli</taxon>
        <taxon>Lactobacillales</taxon>
        <taxon>Enterococcaceae</taxon>
        <taxon>Enterococcus</taxon>
    </lineage>
</organism>
<evidence type="ECO:0008006" key="8">
    <source>
        <dbReference type="Google" id="ProtNLM"/>
    </source>
</evidence>
<dbReference type="InterPro" id="IPR042007">
    <property type="entry name" value="Sortase_A"/>
</dbReference>
<dbReference type="Pfam" id="PF04203">
    <property type="entry name" value="Sortase"/>
    <property type="match status" value="1"/>
</dbReference>
<feature type="active site" description="Proton donor/acceptor" evidence="4">
    <location>
        <position position="130"/>
    </location>
</feature>
<keyword evidence="7" id="KW-1185">Reference proteome</keyword>
<keyword evidence="5" id="KW-0472">Membrane</keyword>
<sequence length="265" mass="30767">MKKKQKNNQYVALELLIDGLLIISLVLLTYPLWKDKVISQQINHQAIIEYANELPEAYPIEEKIHSLSLQDSLKQIGPKELTMYGTIQIPELDWIQPLYVGMTNQNLFYGGVVMFPTRTLAKENMVIFGHHLGLEQLLFGQLVTNARVGQEIIVSYLDEVRTYRISDIFLIDEQDLTILESSDTPVLTVFTCPTPVVTSQRFVIRAYPETNVEQLTLKHQNKQLQKVTNYQKEQSTVYKINYIVILILLFIIILVNRMLFKYYLK</sequence>
<keyword evidence="3" id="KW-0788">Thiol protease</keyword>
<dbReference type="InterPro" id="IPR023365">
    <property type="entry name" value="Sortase_dom-sf"/>
</dbReference>
<protein>
    <recommendedName>
        <fullName evidence="8">Sortase</fullName>
    </recommendedName>
</protein>
<dbReference type="CDD" id="cd06165">
    <property type="entry name" value="Sortase_A"/>
    <property type="match status" value="1"/>
</dbReference>
<dbReference type="STRING" id="1140003.OMY_00443"/>
<feature type="transmembrane region" description="Helical" evidence="5">
    <location>
        <begin position="240"/>
        <end position="260"/>
    </location>
</feature>
<keyword evidence="5" id="KW-1133">Transmembrane helix</keyword>
<comment type="caution">
    <text evidence="6">The sequence shown here is derived from an EMBL/GenBank/DDBJ whole genome shotgun (WGS) entry which is preliminary data.</text>
</comment>
<evidence type="ECO:0000313" key="7">
    <source>
        <dbReference type="Proteomes" id="UP000015961"/>
    </source>
</evidence>
<evidence type="ECO:0000256" key="3">
    <source>
        <dbReference type="ARBA" id="ARBA00022807"/>
    </source>
</evidence>
<dbReference type="RefSeq" id="WP_016184934.1">
    <property type="nucleotide sequence ID" value="NZ_ASWO01000001.1"/>
</dbReference>
<keyword evidence="1" id="KW-0645">Protease</keyword>
<reference evidence="6 7" key="1">
    <citation type="submission" date="2013-03" db="EMBL/GenBank/DDBJ databases">
        <title>The Genome Sequence of Enterococcus sulfureus ATCC_49903 (PacBio/Illumina hybrid assembly).</title>
        <authorList>
            <consortium name="The Broad Institute Genomics Platform"/>
            <consortium name="The Broad Institute Genome Sequencing Center for Infectious Disease"/>
            <person name="Earl A."/>
            <person name="Russ C."/>
            <person name="Gilmore M."/>
            <person name="Surin D."/>
            <person name="Walker B."/>
            <person name="Young S."/>
            <person name="Zeng Q."/>
            <person name="Gargeya S."/>
            <person name="Fitzgerald M."/>
            <person name="Haas B."/>
            <person name="Abouelleil A."/>
            <person name="Allen A.W."/>
            <person name="Alvarado L."/>
            <person name="Arachchi H.M."/>
            <person name="Berlin A.M."/>
            <person name="Chapman S.B."/>
            <person name="Gainer-Dewar J."/>
            <person name="Goldberg J."/>
            <person name="Griggs A."/>
            <person name="Gujja S."/>
            <person name="Hansen M."/>
            <person name="Howarth C."/>
            <person name="Imamovic A."/>
            <person name="Ireland A."/>
            <person name="Larimer J."/>
            <person name="McCowan C."/>
            <person name="Murphy C."/>
            <person name="Pearson M."/>
            <person name="Poon T.W."/>
            <person name="Priest M."/>
            <person name="Roberts A."/>
            <person name="Saif S."/>
            <person name="Shea T."/>
            <person name="Sisk P."/>
            <person name="Sykes S."/>
            <person name="Wortman J."/>
            <person name="Nusbaum C."/>
            <person name="Birren B."/>
        </authorList>
    </citation>
    <scope>NUCLEOTIDE SEQUENCE [LARGE SCALE GENOMIC DNA]</scope>
    <source>
        <strain evidence="6 7">ATCC 49903</strain>
    </source>
</reference>
<evidence type="ECO:0000256" key="2">
    <source>
        <dbReference type="ARBA" id="ARBA00022801"/>
    </source>
</evidence>
<proteinExistence type="predicted"/>
<keyword evidence="5" id="KW-0812">Transmembrane</keyword>
<dbReference type="EMBL" id="ASWO01000001">
    <property type="protein sequence ID" value="EOT87382.1"/>
    <property type="molecule type" value="Genomic_DNA"/>
</dbReference>
<feature type="transmembrane region" description="Helical" evidence="5">
    <location>
        <begin position="12"/>
        <end position="33"/>
    </location>
</feature>
<dbReference type="InterPro" id="IPR005754">
    <property type="entry name" value="Sortase"/>
</dbReference>
<dbReference type="PATRIC" id="fig|1140003.3.peg.438"/>
<dbReference type="GO" id="GO:0008234">
    <property type="term" value="F:cysteine-type peptidase activity"/>
    <property type="evidence" value="ECO:0007669"/>
    <property type="project" value="UniProtKB-KW"/>
</dbReference>
<gene>
    <name evidence="6" type="ORF">I573_00438</name>
</gene>